<dbReference type="HOGENOM" id="CLU_015931_2_0_10"/>
<gene>
    <name evidence="2" type="ORF">HMPREF9140_00945</name>
</gene>
<keyword evidence="1" id="KW-0732">Signal</keyword>
<dbReference type="EMBL" id="AGWK01000027">
    <property type="protein sequence ID" value="EHO71627.1"/>
    <property type="molecule type" value="Genomic_DNA"/>
</dbReference>
<dbReference type="Pfam" id="PF18939">
    <property type="entry name" value="DUF5686"/>
    <property type="match status" value="1"/>
</dbReference>
<comment type="caution">
    <text evidence="2">The sequence shown here is derived from an EMBL/GenBank/DDBJ whole genome shotgun (WGS) entry which is preliminary data.</text>
</comment>
<proteinExistence type="predicted"/>
<dbReference type="InterPro" id="IPR008969">
    <property type="entry name" value="CarboxyPept-like_regulatory"/>
</dbReference>
<evidence type="ECO:0000313" key="3">
    <source>
        <dbReference type="Proteomes" id="UP000016023"/>
    </source>
</evidence>
<organism evidence="2 3">
    <name type="scientific">Prevotella micans F0438</name>
    <dbReference type="NCBI Taxonomy" id="883158"/>
    <lineage>
        <taxon>Bacteria</taxon>
        <taxon>Pseudomonadati</taxon>
        <taxon>Bacteroidota</taxon>
        <taxon>Bacteroidia</taxon>
        <taxon>Bacteroidales</taxon>
        <taxon>Prevotellaceae</taxon>
        <taxon>Prevotella</taxon>
    </lineage>
</organism>
<dbReference type="RefSeq" id="WP_006952095.1">
    <property type="nucleotide sequence ID" value="NZ_JH594521.1"/>
</dbReference>
<keyword evidence="3" id="KW-1185">Reference proteome</keyword>
<accession>H1Q207</accession>
<sequence length="863" mass="100197">MKPMKKSIKITFSFILFWTLTNTVGAQTLFLDASAPKNMHCYIVDSQTGDSIPYANAIYKSLKLTYSADASGTLDIERHEGQTLTVTAVGYKTRRVKISADTPELLKITLIADSKQLDGIVVQAKRRRRYSRKDNPAVELMRRVIAAKKRTDLENHDYYQFDKYQKVTMAINNITPDDLESTIFKRTPWLLNQVEMCPYNNKLILPFSVDETLTQYVYRKRPRDEKSIVKGQSTKGISNLIQTGGALNTVVKDIFKDINLYDDQIALLESRFPSPIGSTAISFYHFYIDDTVYVAGDKCIRLQFMPANQQDFGFRGELYVLADSSLHVRKCDMQLPAGTGVNFVETMKFEQEFSKLPSGDWVLTTDNMVAELMLTDFLQKAIVIRTTGLTDYSFDPIPEKIFKGRSKLTYDVNAKMRDDDFWKQHRITQLTKSESEMDNFIHQMSQTRNFKWLLIGTKVLIENFLETGTETTPSKIDIGPLNTIVSKNYVDGIRFRASARTTAKLNPHWFFEGYYAYGTKTHRNYYDAKLTYSFNKPEYQPIEFPIRTLSFESNSDVESPSDKYLVHNKDNIFMTIRPVKVQKMYFYNRQRLSFMWESNYGLATGFDFTTENNRPTGDLVYLRMDGSPVQKLRMTELRLSLEYRPGQSYINSKQKRLTVNLDAPIYKLTHTLGLRNVFGSEFNFNQTEASFYKRIWLGSWGSFDIRLMAGAQWSKVPFPLLIMPPVNTSFFEHQGSFNLMENVEFVNDRYLQFNIAWNLEGKIFNRIPLLKRLKWREYVAFKGMWGKLTDKNNPYLPQNSADKQLYRFPGDTHIMNKEPYLEAVFGIHNILKVLEVDYVRRLTYTAYPNISINGIRFGFNFTF</sequence>
<name>H1Q207_9BACT</name>
<evidence type="ECO:0000313" key="2">
    <source>
        <dbReference type="EMBL" id="EHO71627.1"/>
    </source>
</evidence>
<dbReference type="AlphaFoldDB" id="H1Q207"/>
<evidence type="ECO:0000256" key="1">
    <source>
        <dbReference type="SAM" id="SignalP"/>
    </source>
</evidence>
<dbReference type="Proteomes" id="UP000016023">
    <property type="component" value="Unassembled WGS sequence"/>
</dbReference>
<feature type="signal peptide" evidence="1">
    <location>
        <begin position="1"/>
        <end position="26"/>
    </location>
</feature>
<dbReference type="PATRIC" id="fig|883158.3.peg.953"/>
<dbReference type="STRING" id="883158.HMPREF9140_00945"/>
<evidence type="ECO:0008006" key="4">
    <source>
        <dbReference type="Google" id="ProtNLM"/>
    </source>
</evidence>
<dbReference type="eggNOG" id="COG4775">
    <property type="taxonomic scope" value="Bacteria"/>
</dbReference>
<protein>
    <recommendedName>
        <fullName evidence="4">Outer membrane protein beta-barrel domain-containing protein</fullName>
    </recommendedName>
</protein>
<dbReference type="Pfam" id="PF13715">
    <property type="entry name" value="CarbopepD_reg_2"/>
    <property type="match status" value="1"/>
</dbReference>
<feature type="chain" id="PRO_5003552224" description="Outer membrane protein beta-barrel domain-containing protein" evidence="1">
    <location>
        <begin position="27"/>
        <end position="863"/>
    </location>
</feature>
<dbReference type="SUPFAM" id="SSF49464">
    <property type="entry name" value="Carboxypeptidase regulatory domain-like"/>
    <property type="match status" value="1"/>
</dbReference>
<reference evidence="2 3" key="1">
    <citation type="submission" date="2011-12" db="EMBL/GenBank/DDBJ databases">
        <title>The Genome Sequence of Prevotella micans F0438.</title>
        <authorList>
            <consortium name="The Broad Institute Genome Sequencing Platform"/>
            <person name="Earl A."/>
            <person name="Ward D."/>
            <person name="Feldgarden M."/>
            <person name="Gevers D."/>
            <person name="Izard J."/>
            <person name="Baranova O.V."/>
            <person name="Blanton J.M."/>
            <person name="Wade W.G."/>
            <person name="Dewhirst F.E."/>
            <person name="Young S.K."/>
            <person name="Zeng Q."/>
            <person name="Gargeya S."/>
            <person name="Fitzgerald M."/>
            <person name="Haas B."/>
            <person name="Abouelleil A."/>
            <person name="Alvarado L."/>
            <person name="Arachchi H.M."/>
            <person name="Berlin A."/>
            <person name="Chapman S.B."/>
            <person name="Gearin G."/>
            <person name="Goldberg J."/>
            <person name="Griggs A."/>
            <person name="Gujja S."/>
            <person name="Hansen M."/>
            <person name="Heiman D."/>
            <person name="Howarth C."/>
            <person name="Larimer J."/>
            <person name="Lui A."/>
            <person name="MacDonald P.J.P."/>
            <person name="McCowen C."/>
            <person name="Montmayeur A."/>
            <person name="Murphy C."/>
            <person name="Neiman D."/>
            <person name="Pearson M."/>
            <person name="Priest M."/>
            <person name="Roberts A."/>
            <person name="Saif S."/>
            <person name="Shea T."/>
            <person name="Sisk P."/>
            <person name="Stolte C."/>
            <person name="Sykes S."/>
            <person name="Wortman J."/>
            <person name="Nusbaum C."/>
            <person name="Birren B."/>
        </authorList>
    </citation>
    <scope>NUCLEOTIDE SEQUENCE [LARGE SCALE GENOMIC DNA]</scope>
    <source>
        <strain evidence="2 3">F0438</strain>
    </source>
</reference>
<dbReference type="InterPro" id="IPR043741">
    <property type="entry name" value="DUF5686"/>
</dbReference>